<proteinExistence type="predicted"/>
<sequence>MSLFTRCPAFVPPNKDIPGIPTGDAVRNMILSCTRRRSRQRAMAKHQRHRLARTVLYCLFSRDSTMNGEPGYPICFVRDCRSLRESSMYGELIIDLTIGVVMARIWISTWNTDDDKECFSFTTISGMELQITYHRQLVSVQITKGGLDHSLGK</sequence>
<dbReference type="Proteomes" id="UP000000724">
    <property type="component" value="Contig Pc00c22"/>
</dbReference>
<evidence type="ECO:0000313" key="1">
    <source>
        <dbReference type="EMBL" id="CAP98128.1"/>
    </source>
</evidence>
<dbReference type="AlphaFoldDB" id="B6HSA5"/>
<protein>
    <submittedName>
        <fullName evidence="1">Uncharacterized protein</fullName>
    </submittedName>
</protein>
<name>B6HSA5_PENRW</name>
<evidence type="ECO:0000313" key="2">
    <source>
        <dbReference type="Proteomes" id="UP000000724"/>
    </source>
</evidence>
<dbReference type="EMBL" id="AM920437">
    <property type="protein sequence ID" value="CAP98128.1"/>
    <property type="molecule type" value="Genomic_DNA"/>
</dbReference>
<gene>
    <name evidence="1" type="ORF">Pc22g08400</name>
    <name evidence="1" type="ORF">PCH_Pc22g08400</name>
</gene>
<organism evidence="1 2">
    <name type="scientific">Penicillium rubens (strain ATCC 28089 / DSM 1075 / NRRL 1951 / Wisconsin 54-1255)</name>
    <name type="common">Penicillium chrysogenum</name>
    <dbReference type="NCBI Taxonomy" id="500485"/>
    <lineage>
        <taxon>Eukaryota</taxon>
        <taxon>Fungi</taxon>
        <taxon>Dikarya</taxon>
        <taxon>Ascomycota</taxon>
        <taxon>Pezizomycotina</taxon>
        <taxon>Eurotiomycetes</taxon>
        <taxon>Eurotiomycetidae</taxon>
        <taxon>Eurotiales</taxon>
        <taxon>Aspergillaceae</taxon>
        <taxon>Penicillium</taxon>
        <taxon>Penicillium chrysogenum species complex</taxon>
    </lineage>
</organism>
<dbReference type="VEuPathDB" id="FungiDB:PCH_Pc22g08400"/>
<accession>B6HSA5</accession>
<dbReference type="HOGENOM" id="CLU_1713902_0_0_1"/>
<keyword evidence="2" id="KW-1185">Reference proteome</keyword>
<reference evidence="1 2" key="1">
    <citation type="journal article" date="2008" name="Nat. Biotechnol.">
        <title>Genome sequencing and analysis of the filamentous fungus Penicillium chrysogenum.</title>
        <authorList>
            <person name="van den Berg M.A."/>
            <person name="Albang R."/>
            <person name="Albermann K."/>
            <person name="Badger J.H."/>
            <person name="Daran J.-M."/>
            <person name="Driessen A.J.M."/>
            <person name="Garcia-Estrada C."/>
            <person name="Fedorova N.D."/>
            <person name="Harris D.M."/>
            <person name="Heijne W.H.M."/>
            <person name="Joardar V.S."/>
            <person name="Kiel J.A.K.W."/>
            <person name="Kovalchuk A."/>
            <person name="Martin J.F."/>
            <person name="Nierman W.C."/>
            <person name="Nijland J.G."/>
            <person name="Pronk J.T."/>
            <person name="Roubos J.A."/>
            <person name="van der Klei I.J."/>
            <person name="van Peij N.N.M.E."/>
            <person name="Veenhuis M."/>
            <person name="von Doehren H."/>
            <person name="Wagner C."/>
            <person name="Wortman J.R."/>
            <person name="Bovenberg R.A.L."/>
        </authorList>
    </citation>
    <scope>NUCLEOTIDE SEQUENCE [LARGE SCALE GENOMIC DNA]</scope>
    <source>
        <strain evidence="2">ATCC 28089 / DSM 1075 / NRRL 1951 / Wisconsin 54-1255</strain>
    </source>
</reference>